<keyword evidence="8" id="KW-0067">ATP-binding</keyword>
<keyword evidence="9" id="KW-1185">Reference proteome</keyword>
<accession>A0ABV8ZZT7</accession>
<sequence>MAQVASDGRLRIEIHDDGLGMDPEHLAEVNARLRRSPDPGGGFTNHIGLVVVGCLARHHGIEVEFSPARSGRDGGTTATVLLPASLCSRAS</sequence>
<organism evidence="8 9">
    <name type="scientific">Streptomyces ovatisporus</name>
    <dbReference type="NCBI Taxonomy" id="1128682"/>
    <lineage>
        <taxon>Bacteria</taxon>
        <taxon>Bacillati</taxon>
        <taxon>Actinomycetota</taxon>
        <taxon>Actinomycetes</taxon>
        <taxon>Kitasatosporales</taxon>
        <taxon>Streptomycetaceae</taxon>
        <taxon>Streptomyces</taxon>
    </lineage>
</organism>
<evidence type="ECO:0000256" key="1">
    <source>
        <dbReference type="ARBA" id="ARBA00000085"/>
    </source>
</evidence>
<dbReference type="InterPro" id="IPR036890">
    <property type="entry name" value="HATPase_C_sf"/>
</dbReference>
<protein>
    <recommendedName>
        <fullName evidence="2">histidine kinase</fullName>
        <ecNumber evidence="2">2.7.13.3</ecNumber>
    </recommendedName>
</protein>
<dbReference type="Gene3D" id="3.30.565.10">
    <property type="entry name" value="Histidine kinase-like ATPase, C-terminal domain"/>
    <property type="match status" value="1"/>
</dbReference>
<dbReference type="GO" id="GO:0005524">
    <property type="term" value="F:ATP binding"/>
    <property type="evidence" value="ECO:0007669"/>
    <property type="project" value="UniProtKB-KW"/>
</dbReference>
<dbReference type="InterPro" id="IPR003594">
    <property type="entry name" value="HATPase_dom"/>
</dbReference>
<keyword evidence="3" id="KW-0597">Phosphoprotein</keyword>
<keyword evidence="6" id="KW-0902">Two-component regulatory system</keyword>
<evidence type="ECO:0000256" key="4">
    <source>
        <dbReference type="ARBA" id="ARBA00022679"/>
    </source>
</evidence>
<evidence type="ECO:0000256" key="5">
    <source>
        <dbReference type="ARBA" id="ARBA00022777"/>
    </source>
</evidence>
<dbReference type="EC" id="2.7.13.3" evidence="2"/>
<keyword evidence="5" id="KW-0418">Kinase</keyword>
<keyword evidence="4" id="KW-0808">Transferase</keyword>
<feature type="domain" description="Histidine kinase/HSP90-like ATPase" evidence="7">
    <location>
        <begin position="6"/>
        <end position="84"/>
    </location>
</feature>
<evidence type="ECO:0000313" key="8">
    <source>
        <dbReference type="EMBL" id="MFC4492925.1"/>
    </source>
</evidence>
<dbReference type="SUPFAM" id="SSF55874">
    <property type="entry name" value="ATPase domain of HSP90 chaperone/DNA topoisomerase II/histidine kinase"/>
    <property type="match status" value="1"/>
</dbReference>
<evidence type="ECO:0000256" key="6">
    <source>
        <dbReference type="ARBA" id="ARBA00023012"/>
    </source>
</evidence>
<dbReference type="RefSeq" id="WP_386441341.1">
    <property type="nucleotide sequence ID" value="NZ_JBHSFH010000003.1"/>
</dbReference>
<comment type="caution">
    <text evidence="8">The sequence shown here is derived from an EMBL/GenBank/DDBJ whole genome shotgun (WGS) entry which is preliminary data.</text>
</comment>
<keyword evidence="8" id="KW-0547">Nucleotide-binding</keyword>
<reference evidence="9" key="1">
    <citation type="journal article" date="2019" name="Int. J. Syst. Evol. Microbiol.">
        <title>The Global Catalogue of Microorganisms (GCM) 10K type strain sequencing project: providing services to taxonomists for standard genome sequencing and annotation.</title>
        <authorList>
            <consortium name="The Broad Institute Genomics Platform"/>
            <consortium name="The Broad Institute Genome Sequencing Center for Infectious Disease"/>
            <person name="Wu L."/>
            <person name="Ma J."/>
        </authorList>
    </citation>
    <scope>NUCLEOTIDE SEQUENCE [LARGE SCALE GENOMIC DNA]</scope>
    <source>
        <strain evidence="9">CGMCC 4.7357</strain>
    </source>
</reference>
<proteinExistence type="predicted"/>
<evidence type="ECO:0000256" key="2">
    <source>
        <dbReference type="ARBA" id="ARBA00012438"/>
    </source>
</evidence>
<evidence type="ECO:0000313" key="9">
    <source>
        <dbReference type="Proteomes" id="UP001595997"/>
    </source>
</evidence>
<gene>
    <name evidence="8" type="ORF">ACFPA8_02090</name>
</gene>
<dbReference type="PANTHER" id="PTHR44936">
    <property type="entry name" value="SENSOR PROTEIN CREC"/>
    <property type="match status" value="1"/>
</dbReference>
<dbReference type="EMBL" id="JBHSFH010000003">
    <property type="protein sequence ID" value="MFC4492925.1"/>
    <property type="molecule type" value="Genomic_DNA"/>
</dbReference>
<dbReference type="PANTHER" id="PTHR44936:SF9">
    <property type="entry name" value="SENSOR PROTEIN CREC"/>
    <property type="match status" value="1"/>
</dbReference>
<dbReference type="Proteomes" id="UP001595997">
    <property type="component" value="Unassembled WGS sequence"/>
</dbReference>
<comment type="catalytic activity">
    <reaction evidence="1">
        <text>ATP + protein L-histidine = ADP + protein N-phospho-L-histidine.</text>
        <dbReference type="EC" id="2.7.13.3"/>
    </reaction>
</comment>
<dbReference type="InterPro" id="IPR050980">
    <property type="entry name" value="2C_sensor_his_kinase"/>
</dbReference>
<dbReference type="Pfam" id="PF02518">
    <property type="entry name" value="HATPase_c"/>
    <property type="match status" value="1"/>
</dbReference>
<evidence type="ECO:0000256" key="3">
    <source>
        <dbReference type="ARBA" id="ARBA00022553"/>
    </source>
</evidence>
<evidence type="ECO:0000259" key="7">
    <source>
        <dbReference type="Pfam" id="PF02518"/>
    </source>
</evidence>
<name>A0ABV8ZZT7_9ACTN</name>